<dbReference type="Gene3D" id="3.40.50.150">
    <property type="entry name" value="Vaccinia Virus protein VP39"/>
    <property type="match status" value="1"/>
</dbReference>
<dbReference type="EMBL" id="BRYB01000055">
    <property type="protein sequence ID" value="GMI21627.1"/>
    <property type="molecule type" value="Genomic_DNA"/>
</dbReference>
<dbReference type="PROSITE" id="PS51556">
    <property type="entry name" value="SAM_MT_MG_PIX"/>
    <property type="match status" value="1"/>
</dbReference>
<evidence type="ECO:0000256" key="1">
    <source>
        <dbReference type="SAM" id="SignalP"/>
    </source>
</evidence>
<evidence type="ECO:0000313" key="3">
    <source>
        <dbReference type="EMBL" id="GMI21627.1"/>
    </source>
</evidence>
<evidence type="ECO:0000259" key="2">
    <source>
        <dbReference type="Pfam" id="PF07109"/>
    </source>
</evidence>
<dbReference type="Proteomes" id="UP001165060">
    <property type="component" value="Unassembled WGS sequence"/>
</dbReference>
<dbReference type="NCBIfam" id="TIGR02021">
    <property type="entry name" value="BchM-ChlM"/>
    <property type="match status" value="1"/>
</dbReference>
<feature type="chain" id="PRO_5045088442" description="Magnesium-protoporphyrin IX methyltransferase C-terminal domain-containing protein" evidence="1">
    <location>
        <begin position="16"/>
        <end position="260"/>
    </location>
</feature>
<dbReference type="SUPFAM" id="SSF53335">
    <property type="entry name" value="S-adenosyl-L-methionine-dependent methyltransferases"/>
    <property type="match status" value="1"/>
</dbReference>
<dbReference type="Pfam" id="PF07109">
    <property type="entry name" value="Mg-por_mtran_C"/>
    <property type="match status" value="1"/>
</dbReference>
<gene>
    <name evidence="3" type="ORF">TeGR_g8075</name>
</gene>
<keyword evidence="1" id="KW-0732">Signal</keyword>
<dbReference type="InterPro" id="IPR010940">
    <property type="entry name" value="Mg_prot_MeTrfase_C"/>
</dbReference>
<dbReference type="CDD" id="cd02440">
    <property type="entry name" value="AdoMet_MTases"/>
    <property type="match status" value="1"/>
</dbReference>
<evidence type="ECO:0000313" key="4">
    <source>
        <dbReference type="Proteomes" id="UP001165060"/>
    </source>
</evidence>
<dbReference type="InterPro" id="IPR010251">
    <property type="entry name" value="Mg_prot_MeTrfase"/>
</dbReference>
<sequence length="260" mass="28427">MLPTLLLLLLPLCASFSPPSPSLLSPGRSSAPRTALFGDDKTEVREYFNTEGFSRWNKIYSESDEVNKVQLDIRTGHDQTIQKILTWAKGDDMAGKTVCDCGCGVGSLAIPLAQMGAKVSASDISDAMSGEAARRAKELGVENADFYTSDLESVSGKYDTVTCVDVAIHYPTEQMAGMIGHLCGLAEDRLIFSFAPKTWYFVLLKKIGELAPGPSKTTRAYLHEEGAVREAMEKAGFRVAREEFTGTSFYFSKLIEAKRV</sequence>
<protein>
    <recommendedName>
        <fullName evidence="2">Magnesium-protoporphyrin IX methyltransferase C-terminal domain-containing protein</fullName>
    </recommendedName>
</protein>
<dbReference type="Pfam" id="PF06325">
    <property type="entry name" value="PrmA"/>
    <property type="match status" value="1"/>
</dbReference>
<name>A0ABQ6M8F0_9STRA</name>
<dbReference type="InterPro" id="IPR029063">
    <property type="entry name" value="SAM-dependent_MTases_sf"/>
</dbReference>
<comment type="caution">
    <text evidence="3">The sequence shown here is derived from an EMBL/GenBank/DDBJ whole genome shotgun (WGS) entry which is preliminary data.</text>
</comment>
<feature type="signal peptide" evidence="1">
    <location>
        <begin position="1"/>
        <end position="15"/>
    </location>
</feature>
<feature type="domain" description="Magnesium-protoporphyrin IX methyltransferase C-terminal" evidence="2">
    <location>
        <begin position="163"/>
        <end position="259"/>
    </location>
</feature>
<organism evidence="3 4">
    <name type="scientific">Tetraparma gracilis</name>
    <dbReference type="NCBI Taxonomy" id="2962635"/>
    <lineage>
        <taxon>Eukaryota</taxon>
        <taxon>Sar</taxon>
        <taxon>Stramenopiles</taxon>
        <taxon>Ochrophyta</taxon>
        <taxon>Bolidophyceae</taxon>
        <taxon>Parmales</taxon>
        <taxon>Triparmaceae</taxon>
        <taxon>Tetraparma</taxon>
    </lineage>
</organism>
<reference evidence="3 4" key="1">
    <citation type="journal article" date="2023" name="Commun. Biol.">
        <title>Genome analysis of Parmales, the sister group of diatoms, reveals the evolutionary specialization of diatoms from phago-mixotrophs to photoautotrophs.</title>
        <authorList>
            <person name="Ban H."/>
            <person name="Sato S."/>
            <person name="Yoshikawa S."/>
            <person name="Yamada K."/>
            <person name="Nakamura Y."/>
            <person name="Ichinomiya M."/>
            <person name="Sato N."/>
            <person name="Blanc-Mathieu R."/>
            <person name="Endo H."/>
            <person name="Kuwata A."/>
            <person name="Ogata H."/>
        </authorList>
    </citation>
    <scope>NUCLEOTIDE SEQUENCE [LARGE SCALE GENOMIC DNA]</scope>
</reference>
<keyword evidence="4" id="KW-1185">Reference proteome</keyword>
<accession>A0ABQ6M8F0</accession>
<proteinExistence type="predicted"/>